<dbReference type="OrthoDB" id="3514520at2"/>
<proteinExistence type="predicted"/>
<dbReference type="EMBL" id="AP023354">
    <property type="protein sequence ID" value="BCJ30000.1"/>
    <property type="molecule type" value="Genomic_DNA"/>
</dbReference>
<accession>A0A810L379</accession>
<evidence type="ECO:0000313" key="3">
    <source>
        <dbReference type="Proteomes" id="UP000680750"/>
    </source>
</evidence>
<dbReference type="Proteomes" id="UP000680750">
    <property type="component" value="Chromosome"/>
</dbReference>
<dbReference type="InterPro" id="IPR050378">
    <property type="entry name" value="Metallo-dep_Hydrolases_sf"/>
</dbReference>
<dbReference type="AlphaFoldDB" id="A0A810L379"/>
<sequence>MSDHELVIRGGLVFDGAGSDPVRADLGVTADRITAISPVPLPPAPRELDGTGRWVLPGLLDVHTHYDAEVLVEPGLGESVRHGVTTVLIGNCSLSTVYADAQDCADLFARVEAVPWEAVHDAVKRHRDWADPASYLAALGARPLGANVAALIGHSDLRVAVLGLARAVDATQRPSGAELAAMREKLTAALDAGFAGLSTIRSSFSKLDGVRYPARQLPSTYATWREYGALNAILRDRGRVLQCTPNLTRRAEVARFFAQSAGLLHRTPLHTSLLSAADIKANPGLIRLLTAATRAANRLGRCDVRWQHLPVPFEVYADGVDLVVFEEFGSGAAALNVRDEIARGRLLADEDYRRWFRRDCAKRFGARVWHRDLSDAEIVGCPDDSVVGLSFADVGARRRIAATDAFLDLVVAHGPALRWRTTIANHRPAVLDRIARSPQIQLGFADSGAHLRNMAFYNHGLRLLQRVYRAQRSGAPFLPLPAAVHRLTGELGDWYGIDAGHLRVGGRADVAVLDPAGVADLPQEYHEEPMPAFGGLRRMVNRNDDAVAATVVGGRVVYEYGRFAEGFGTTLRAGRVLPASRGVAPRPPRSGCGTGGITG</sequence>
<evidence type="ECO:0008006" key="4">
    <source>
        <dbReference type="Google" id="ProtNLM"/>
    </source>
</evidence>
<dbReference type="SUPFAM" id="SSF51556">
    <property type="entry name" value="Metallo-dependent hydrolases"/>
    <property type="match status" value="1"/>
</dbReference>
<dbReference type="KEGG" id="aser:Asera_41080"/>
<dbReference type="GO" id="GO:0005829">
    <property type="term" value="C:cytosol"/>
    <property type="evidence" value="ECO:0007669"/>
    <property type="project" value="TreeGrafter"/>
</dbReference>
<name>A0A810L379_9ACTN</name>
<dbReference type="InterPro" id="IPR011059">
    <property type="entry name" value="Metal-dep_hydrolase_composite"/>
</dbReference>
<feature type="region of interest" description="Disordered" evidence="1">
    <location>
        <begin position="580"/>
        <end position="599"/>
    </location>
</feature>
<dbReference type="RefSeq" id="WP_030444604.1">
    <property type="nucleotide sequence ID" value="NZ_JOEG01000002.1"/>
</dbReference>
<protein>
    <recommendedName>
        <fullName evidence="4">N-acyl-D-aspartate/D-glutamate deacylase</fullName>
    </recommendedName>
</protein>
<reference evidence="2" key="1">
    <citation type="submission" date="2020-08" db="EMBL/GenBank/DDBJ databases">
        <title>Whole genome shotgun sequence of Actinocatenispora sera NBRC 101916.</title>
        <authorList>
            <person name="Komaki H."/>
            <person name="Tamura T."/>
        </authorList>
    </citation>
    <scope>NUCLEOTIDE SEQUENCE</scope>
    <source>
        <strain evidence="2">NBRC 101916</strain>
    </source>
</reference>
<dbReference type="PANTHER" id="PTHR11647:SF1">
    <property type="entry name" value="COLLAPSIN RESPONSE MEDIATOR PROTEIN"/>
    <property type="match status" value="1"/>
</dbReference>
<keyword evidence="3" id="KW-1185">Reference proteome</keyword>
<organism evidence="2 3">
    <name type="scientific">Actinocatenispora sera</name>
    <dbReference type="NCBI Taxonomy" id="390989"/>
    <lineage>
        <taxon>Bacteria</taxon>
        <taxon>Bacillati</taxon>
        <taxon>Actinomycetota</taxon>
        <taxon>Actinomycetes</taxon>
        <taxon>Micromonosporales</taxon>
        <taxon>Micromonosporaceae</taxon>
        <taxon>Actinocatenispora</taxon>
    </lineage>
</organism>
<dbReference type="InterPro" id="IPR032466">
    <property type="entry name" value="Metal_Hydrolase"/>
</dbReference>
<dbReference type="Gene3D" id="3.20.20.140">
    <property type="entry name" value="Metal-dependent hydrolases"/>
    <property type="match status" value="1"/>
</dbReference>
<dbReference type="PANTHER" id="PTHR11647">
    <property type="entry name" value="HYDRANTOINASE/DIHYDROPYRIMIDINASE FAMILY MEMBER"/>
    <property type="match status" value="1"/>
</dbReference>
<evidence type="ECO:0000313" key="2">
    <source>
        <dbReference type="EMBL" id="BCJ30000.1"/>
    </source>
</evidence>
<dbReference type="SUPFAM" id="SSF51338">
    <property type="entry name" value="Composite domain of metallo-dependent hydrolases"/>
    <property type="match status" value="1"/>
</dbReference>
<dbReference type="GO" id="GO:0016812">
    <property type="term" value="F:hydrolase activity, acting on carbon-nitrogen (but not peptide) bonds, in cyclic amides"/>
    <property type="evidence" value="ECO:0007669"/>
    <property type="project" value="TreeGrafter"/>
</dbReference>
<gene>
    <name evidence="2" type="ORF">Asera_41080</name>
</gene>
<evidence type="ECO:0000256" key="1">
    <source>
        <dbReference type="SAM" id="MobiDB-lite"/>
    </source>
</evidence>